<dbReference type="RefSeq" id="WP_176635044.1">
    <property type="nucleotide sequence ID" value="NZ_JAAMFM010000013.1"/>
</dbReference>
<dbReference type="Pfam" id="PF07992">
    <property type="entry name" value="Pyr_redox_2"/>
    <property type="match status" value="1"/>
</dbReference>
<dbReference type="AlphaFoldDB" id="A0A7Y7LZT7"/>
<dbReference type="Pfam" id="PF14759">
    <property type="entry name" value="Reductase_C"/>
    <property type="match status" value="1"/>
</dbReference>
<dbReference type="PANTHER" id="PTHR43557">
    <property type="entry name" value="APOPTOSIS-INDUCING FACTOR 1"/>
    <property type="match status" value="1"/>
</dbReference>
<feature type="domain" description="FAD/NAD(P)-binding" evidence="5">
    <location>
        <begin position="7"/>
        <end position="304"/>
    </location>
</feature>
<dbReference type="InterPro" id="IPR028202">
    <property type="entry name" value="Reductase_C"/>
</dbReference>
<dbReference type="GO" id="GO:0005737">
    <property type="term" value="C:cytoplasm"/>
    <property type="evidence" value="ECO:0007669"/>
    <property type="project" value="TreeGrafter"/>
</dbReference>
<keyword evidence="8" id="KW-1185">Reference proteome</keyword>
<dbReference type="PRINTS" id="PR00368">
    <property type="entry name" value="FADPNR"/>
</dbReference>
<sequence>MDTEQTFVIVGAGLAGAKAAEALRTEGFPGRIVLLGQEPERPYERPPLSKDYLQGKSERGTIYVHPKSWYADHGVDLRTSTTVTAIDPSTHRVTLAVGDPVTYDKLLLATGASPRQLSVPGADRHRVYHLRRIEDCEQLKFAFTTASRVVIVGAGWIGLEVAAAARAAGLEVIVLERGELPLLHVLGREAAELFARLHRNHGVDLRLGARVAKITGDDPRQATGVQLEDGSRIEADLVVVGVGAVPNTALAEAAGLVVDNGVVVDEHLRSSDPDIYAAGDVANAFHLMLGEHNRIEHWFNALSQPAVAARSMLGVDAAYDEVPYFYSDQYELGMEYSGHVAPGGCDEVVFRGDKDALECIVFWLKDQRVLAGMNVNVWDQTDTIKALVRSGQPVDTAALADTGTPLADVLAAAGTRTAQ</sequence>
<accession>A0A7Y7LZT7</accession>
<organism evidence="7 8">
    <name type="scientific">Arthrobacter wenxiniae</name>
    <dbReference type="NCBI Taxonomy" id="2713570"/>
    <lineage>
        <taxon>Bacteria</taxon>
        <taxon>Bacillati</taxon>
        <taxon>Actinomycetota</taxon>
        <taxon>Actinomycetes</taxon>
        <taxon>Micrococcales</taxon>
        <taxon>Micrococcaceae</taxon>
        <taxon>Arthrobacter</taxon>
    </lineage>
</organism>
<dbReference type="InterPro" id="IPR036188">
    <property type="entry name" value="FAD/NAD-bd_sf"/>
</dbReference>
<comment type="cofactor">
    <cofactor evidence="1">
        <name>FAD</name>
        <dbReference type="ChEBI" id="CHEBI:57692"/>
    </cofactor>
</comment>
<dbReference type="PRINTS" id="PR00411">
    <property type="entry name" value="PNDRDTASEI"/>
</dbReference>
<dbReference type="SUPFAM" id="SSF51905">
    <property type="entry name" value="FAD/NAD(P)-binding domain"/>
    <property type="match status" value="1"/>
</dbReference>
<dbReference type="InterPro" id="IPR016156">
    <property type="entry name" value="FAD/NAD-linked_Rdtase_dimer_sf"/>
</dbReference>
<evidence type="ECO:0000256" key="4">
    <source>
        <dbReference type="ARBA" id="ARBA00023002"/>
    </source>
</evidence>
<dbReference type="PANTHER" id="PTHR43557:SF2">
    <property type="entry name" value="RIESKE DOMAIN-CONTAINING PROTEIN-RELATED"/>
    <property type="match status" value="1"/>
</dbReference>
<evidence type="ECO:0000259" key="5">
    <source>
        <dbReference type="Pfam" id="PF07992"/>
    </source>
</evidence>
<gene>
    <name evidence="7" type="ORF">G6034_10415</name>
</gene>
<name>A0A7Y7LZT7_9MICC</name>
<evidence type="ECO:0000256" key="3">
    <source>
        <dbReference type="ARBA" id="ARBA00022827"/>
    </source>
</evidence>
<keyword evidence="4" id="KW-0560">Oxidoreductase</keyword>
<dbReference type="EMBL" id="JAAMFM010000013">
    <property type="protein sequence ID" value="NVM95319.1"/>
    <property type="molecule type" value="Genomic_DNA"/>
</dbReference>
<dbReference type="InterPro" id="IPR050446">
    <property type="entry name" value="FAD-oxidoreductase/Apoptosis"/>
</dbReference>
<dbReference type="Proteomes" id="UP000543556">
    <property type="component" value="Unassembled WGS sequence"/>
</dbReference>
<dbReference type="Gene3D" id="3.50.50.60">
    <property type="entry name" value="FAD/NAD(P)-binding domain"/>
    <property type="match status" value="2"/>
</dbReference>
<keyword evidence="2" id="KW-0285">Flavoprotein</keyword>
<protein>
    <submittedName>
        <fullName evidence="7">FAD-dependent oxidoreductase</fullName>
    </submittedName>
</protein>
<evidence type="ECO:0000256" key="2">
    <source>
        <dbReference type="ARBA" id="ARBA00022630"/>
    </source>
</evidence>
<dbReference type="SUPFAM" id="SSF55424">
    <property type="entry name" value="FAD/NAD-linked reductases, dimerisation (C-terminal) domain"/>
    <property type="match status" value="1"/>
</dbReference>
<feature type="domain" description="Reductase C-terminal" evidence="6">
    <location>
        <begin position="324"/>
        <end position="409"/>
    </location>
</feature>
<dbReference type="InterPro" id="IPR023753">
    <property type="entry name" value="FAD/NAD-binding_dom"/>
</dbReference>
<evidence type="ECO:0000313" key="8">
    <source>
        <dbReference type="Proteomes" id="UP000543556"/>
    </source>
</evidence>
<evidence type="ECO:0000256" key="1">
    <source>
        <dbReference type="ARBA" id="ARBA00001974"/>
    </source>
</evidence>
<dbReference type="Gene3D" id="3.30.390.30">
    <property type="match status" value="1"/>
</dbReference>
<keyword evidence="3" id="KW-0274">FAD</keyword>
<proteinExistence type="predicted"/>
<reference evidence="7 8" key="1">
    <citation type="submission" date="2020-02" db="EMBL/GenBank/DDBJ databases">
        <title>Genome sequence of strain AETb3-4.</title>
        <authorList>
            <person name="Gao J."/>
            <person name="Zhang X."/>
        </authorList>
    </citation>
    <scope>NUCLEOTIDE SEQUENCE [LARGE SCALE GENOMIC DNA]</scope>
    <source>
        <strain evidence="7 8">AETb3-4</strain>
    </source>
</reference>
<comment type="caution">
    <text evidence="7">The sequence shown here is derived from an EMBL/GenBank/DDBJ whole genome shotgun (WGS) entry which is preliminary data.</text>
</comment>
<evidence type="ECO:0000259" key="6">
    <source>
        <dbReference type="Pfam" id="PF14759"/>
    </source>
</evidence>
<evidence type="ECO:0000313" key="7">
    <source>
        <dbReference type="EMBL" id="NVM95319.1"/>
    </source>
</evidence>
<dbReference type="GO" id="GO:0016651">
    <property type="term" value="F:oxidoreductase activity, acting on NAD(P)H"/>
    <property type="evidence" value="ECO:0007669"/>
    <property type="project" value="TreeGrafter"/>
</dbReference>